<dbReference type="PANTHER" id="PTHR45527">
    <property type="entry name" value="NONRIBOSOMAL PEPTIDE SYNTHETASE"/>
    <property type="match status" value="1"/>
</dbReference>
<dbReference type="Pfam" id="PF13193">
    <property type="entry name" value="AMP-binding_C"/>
    <property type="match status" value="1"/>
</dbReference>
<dbReference type="Pfam" id="PF00550">
    <property type="entry name" value="PP-binding"/>
    <property type="match status" value="1"/>
</dbReference>
<keyword evidence="12" id="KW-1185">Reference proteome</keyword>
<feature type="domain" description="Carrier" evidence="10">
    <location>
        <begin position="927"/>
        <end position="1001"/>
    </location>
</feature>
<organism evidence="11 12">
    <name type="scientific">Paenibacillus selenitireducens</name>
    <dbReference type="NCBI Taxonomy" id="1324314"/>
    <lineage>
        <taxon>Bacteria</taxon>
        <taxon>Bacillati</taxon>
        <taxon>Bacillota</taxon>
        <taxon>Bacilli</taxon>
        <taxon>Bacillales</taxon>
        <taxon>Paenibacillaceae</taxon>
        <taxon>Paenibacillus</taxon>
    </lineage>
</organism>
<dbReference type="GO" id="GO:0008610">
    <property type="term" value="P:lipid biosynthetic process"/>
    <property type="evidence" value="ECO:0007669"/>
    <property type="project" value="UniProtKB-ARBA"/>
</dbReference>
<evidence type="ECO:0000256" key="5">
    <source>
        <dbReference type="ARBA" id="ARBA00022598"/>
    </source>
</evidence>
<dbReference type="Pfam" id="PF00501">
    <property type="entry name" value="AMP-binding"/>
    <property type="match status" value="1"/>
</dbReference>
<dbReference type="InterPro" id="IPR045851">
    <property type="entry name" value="AMP-bd_C_sf"/>
</dbReference>
<dbReference type="InterPro" id="IPR000873">
    <property type="entry name" value="AMP-dep_synth/lig_dom"/>
</dbReference>
<dbReference type="InterPro" id="IPR010071">
    <property type="entry name" value="AA_adenyl_dom"/>
</dbReference>
<dbReference type="FunFam" id="3.30.300.30:FF:000010">
    <property type="entry name" value="Enterobactin synthetase component F"/>
    <property type="match status" value="1"/>
</dbReference>
<evidence type="ECO:0000256" key="7">
    <source>
        <dbReference type="ARBA" id="ARBA00023194"/>
    </source>
</evidence>
<dbReference type="FunFam" id="1.10.1200.10:FF:000005">
    <property type="entry name" value="Nonribosomal peptide synthetase 1"/>
    <property type="match status" value="1"/>
</dbReference>
<name>A0A1T2WZN9_9BACL</name>
<evidence type="ECO:0000256" key="1">
    <source>
        <dbReference type="ARBA" id="ARBA00001957"/>
    </source>
</evidence>
<dbReference type="InterPro" id="IPR023213">
    <property type="entry name" value="CAT-like_dom_sf"/>
</dbReference>
<dbReference type="GO" id="GO:0031177">
    <property type="term" value="F:phosphopantetheine binding"/>
    <property type="evidence" value="ECO:0007669"/>
    <property type="project" value="TreeGrafter"/>
</dbReference>
<dbReference type="GO" id="GO:0005737">
    <property type="term" value="C:cytoplasm"/>
    <property type="evidence" value="ECO:0007669"/>
    <property type="project" value="TreeGrafter"/>
</dbReference>
<keyword evidence="9" id="KW-0175">Coiled coil</keyword>
<dbReference type="GO" id="GO:0017000">
    <property type="term" value="P:antibiotic biosynthetic process"/>
    <property type="evidence" value="ECO:0007669"/>
    <property type="project" value="UniProtKB-KW"/>
</dbReference>
<dbReference type="Gene3D" id="3.40.50.980">
    <property type="match status" value="2"/>
</dbReference>
<dbReference type="GO" id="GO:0043041">
    <property type="term" value="P:amino acid activation for nonribosomal peptide biosynthetic process"/>
    <property type="evidence" value="ECO:0007669"/>
    <property type="project" value="TreeGrafter"/>
</dbReference>
<evidence type="ECO:0000256" key="3">
    <source>
        <dbReference type="ARBA" id="ARBA00022450"/>
    </source>
</evidence>
<evidence type="ECO:0000256" key="4">
    <source>
        <dbReference type="ARBA" id="ARBA00022553"/>
    </source>
</evidence>
<evidence type="ECO:0000313" key="12">
    <source>
        <dbReference type="Proteomes" id="UP000190188"/>
    </source>
</evidence>
<comment type="similarity">
    <text evidence="2">Belongs to the ATP-dependent AMP-binding enzyme family.</text>
</comment>
<protein>
    <recommendedName>
        <fullName evidence="10">Carrier domain-containing protein</fullName>
    </recommendedName>
</protein>
<dbReference type="Gene3D" id="3.30.559.10">
    <property type="entry name" value="Chloramphenicol acetyltransferase-like domain"/>
    <property type="match status" value="2"/>
</dbReference>
<accession>A0A1T2WZN9</accession>
<dbReference type="EMBL" id="MSZX01000031">
    <property type="protein sequence ID" value="OPA72813.1"/>
    <property type="molecule type" value="Genomic_DNA"/>
</dbReference>
<gene>
    <name evidence="11" type="ORF">BVG16_32035</name>
</gene>
<dbReference type="InterPro" id="IPR010060">
    <property type="entry name" value="NRPS_synth"/>
</dbReference>
<dbReference type="Gene3D" id="2.30.38.10">
    <property type="entry name" value="Luciferase, Domain 3"/>
    <property type="match status" value="1"/>
</dbReference>
<keyword evidence="7" id="KW-0045">Antibiotic biosynthesis</keyword>
<reference evidence="11 12" key="1">
    <citation type="submission" date="2017-01" db="EMBL/GenBank/DDBJ databases">
        <title>Genome analysis of Paenibacillus selenitrireducens ES3-24.</title>
        <authorList>
            <person name="Xu D."/>
            <person name="Yao R."/>
            <person name="Zheng S."/>
        </authorList>
    </citation>
    <scope>NUCLEOTIDE SEQUENCE [LARGE SCALE GENOMIC DNA]</scope>
    <source>
        <strain evidence="11 12">ES3-24</strain>
    </source>
</reference>
<dbReference type="FunFam" id="3.40.50.12780:FF:000012">
    <property type="entry name" value="Non-ribosomal peptide synthetase"/>
    <property type="match status" value="1"/>
</dbReference>
<dbReference type="RefSeq" id="WP_078503247.1">
    <property type="nucleotide sequence ID" value="NZ_MSZX01000031.1"/>
</dbReference>
<dbReference type="SUPFAM" id="SSF56801">
    <property type="entry name" value="Acetyl-CoA synthetase-like"/>
    <property type="match status" value="1"/>
</dbReference>
<dbReference type="Gene3D" id="1.10.1200.10">
    <property type="entry name" value="ACP-like"/>
    <property type="match status" value="1"/>
</dbReference>
<keyword evidence="8" id="KW-0511">Multifunctional enzyme</keyword>
<evidence type="ECO:0000259" key="10">
    <source>
        <dbReference type="PROSITE" id="PS50075"/>
    </source>
</evidence>
<dbReference type="PROSITE" id="PS00012">
    <property type="entry name" value="PHOSPHOPANTETHEINE"/>
    <property type="match status" value="1"/>
</dbReference>
<dbReference type="InterPro" id="IPR009081">
    <property type="entry name" value="PP-bd_ACP"/>
</dbReference>
<evidence type="ECO:0000256" key="9">
    <source>
        <dbReference type="SAM" id="Coils"/>
    </source>
</evidence>
<keyword evidence="4" id="KW-0597">Phosphoprotein</keyword>
<dbReference type="PROSITE" id="PS50075">
    <property type="entry name" value="CARRIER"/>
    <property type="match status" value="1"/>
</dbReference>
<evidence type="ECO:0000313" key="11">
    <source>
        <dbReference type="EMBL" id="OPA72813.1"/>
    </source>
</evidence>
<comment type="caution">
    <text evidence="11">The sequence shown here is derived from an EMBL/GenBank/DDBJ whole genome shotgun (WGS) entry which is preliminary data.</text>
</comment>
<keyword evidence="5" id="KW-0436">Ligase</keyword>
<sequence length="1452" mass="165958">MSSTQKRTYFICQMDDAGVAYNMPRVIRMTGEVCPEAIREAMQEMINRHEILRTEFLMKEDEPVQKIREDVMADYKYIENRETSEEDIIKDFIKPFDLGKAPLFRAELVKRENHYLFMLDTHHIVSDGTSIGTFLNEFATLYNGEALQTVARQYKDYSEWMSVRDLSDQKKHWLDEFSGEIPVLDLPTDYARKQEMSLRGATKEIKTTDELGEKIKKLAEESGTTEYMIFLSAAMILLSNYSRQEDIVIGSPIIARTHKDTEGMLGMFVNTLAMRGAPEGNKTYEAFLEEIKEKCLRAFENQDYPFEELVESLKVTRDMSRNPLFDVMLTLQNNEKAKYHLNGIEVDYIDAEEEISKFNLSFTISEIDKKYEIMMEYCTDLYKKETADLMISHYNVILEQIVENRYKQIKEIEVITEEERSKILGEFNNTQVEYPMDKTVIGLFEEQVKNTPENVAVIYEDEKITYAELNQRSNQLARKLRKLGVKPNDFVAMLTERSIEMIIGIYGIMKAGGAYVPIDPEFPEERIKYILEDCEPKAVLVYKAVIDTELPVIDLFSKEICIEETTNLQKVNTPEDLAYSIYTSGTTGKPKGVLIEHKGLRNLMAAYTEIYNLSSKDTVLQAANYIFDQSVWDIFNILLVGGTLCLISRDDVRTPSAIERCCKRNHVTIAAFTPVMITELDADKFPNLGILESGGGTANAEILKKWVKNREVINTYGPTEITVNASSYRYNGEDVSNIPIGKPIANMKYYVINGSNNMCGIAIPGELCIAGPGVARGYLNNSVLTAEKFIKNPFGEGRIYKTGDLARWLPDGNIECLGRIDEQVKIRGYRIELGEIENAIRRIDDIRDCAVIAKTDDRGDKEIYAYIVSEREVNTSEIRDKLGITLPEYMIPAYIARIETIPMTRSGKLDRRALPDIETRSEREYVAPTTEEEKVLCKAFSEILGIEKVGADDNFFELGGDSIKSIRVVSRVREAGYELTVRDIMRKNVVKVISQTMTKAVAIVYNQGETVGKIKPTPIIRDFGNSNYKVPNYYNQSTIIRLEKWGTEAIKKALDAVVKHHDILRSVYRENTLEILSILEGKLYDYYEIDAGEDGYIQRIEEECTQIQSSINLTDGPLVKAAKISTMNGKYLFVCIHHLVVDGVSWRILTEDIVSGINQAEAGRKIVLPQKTASFKEWSEALDEYRKSKKLEKERVYWNKIVNDLSYGMINSEETGEDGYGKITIEFERELTENLLYKSGRAYNTEINDLLLTALGMAAKELTGQSKLLVMLEGHGREEIHKKIDIDRTVGWFTSEYPVIVESNENVEENIINTKEMLRKVPNHGMGYGLLMEEHKEVSIIFNYMGEMDAERKETEIEHLYVGRNVSEENQFNEPVRFNGEAVNGCLSFDITFDKRQYSIETISRFAERYKRCLEDVVITCVSQKFKLNTASDWSASDLESGDYLEILNSIS</sequence>
<dbReference type="NCBIfam" id="TIGR01733">
    <property type="entry name" value="AA-adenyl-dom"/>
    <property type="match status" value="1"/>
</dbReference>
<dbReference type="Gene3D" id="3.30.300.30">
    <property type="match status" value="1"/>
</dbReference>
<dbReference type="Gene3D" id="3.30.559.30">
    <property type="entry name" value="Nonribosomal peptide synthetase, condensation domain"/>
    <property type="match status" value="2"/>
</dbReference>
<dbReference type="Pfam" id="PF00668">
    <property type="entry name" value="Condensation"/>
    <property type="match status" value="2"/>
</dbReference>
<dbReference type="Proteomes" id="UP000190188">
    <property type="component" value="Unassembled WGS sequence"/>
</dbReference>
<dbReference type="FunFam" id="3.40.50.980:FF:000001">
    <property type="entry name" value="Non-ribosomal peptide synthetase"/>
    <property type="match status" value="1"/>
</dbReference>
<dbReference type="NCBIfam" id="TIGR01720">
    <property type="entry name" value="NRPS-para261"/>
    <property type="match status" value="1"/>
</dbReference>
<dbReference type="InterPro" id="IPR006162">
    <property type="entry name" value="Ppantetheine_attach_site"/>
</dbReference>
<dbReference type="CDD" id="cd05930">
    <property type="entry name" value="A_NRPS"/>
    <property type="match status" value="1"/>
</dbReference>
<dbReference type="CDD" id="cd19534">
    <property type="entry name" value="E_NRPS"/>
    <property type="match status" value="1"/>
</dbReference>
<dbReference type="PANTHER" id="PTHR45527:SF1">
    <property type="entry name" value="FATTY ACID SYNTHASE"/>
    <property type="match status" value="1"/>
</dbReference>
<dbReference type="GO" id="GO:0016874">
    <property type="term" value="F:ligase activity"/>
    <property type="evidence" value="ECO:0007669"/>
    <property type="project" value="UniProtKB-KW"/>
</dbReference>
<comment type="cofactor">
    <cofactor evidence="1">
        <name>pantetheine 4'-phosphate</name>
        <dbReference type="ChEBI" id="CHEBI:47942"/>
    </cofactor>
</comment>
<feature type="coiled-coil region" evidence="9">
    <location>
        <begin position="459"/>
        <end position="486"/>
    </location>
</feature>
<dbReference type="InterPro" id="IPR001242">
    <property type="entry name" value="Condensation_dom"/>
</dbReference>
<dbReference type="CDD" id="cd19531">
    <property type="entry name" value="LCL_NRPS-like"/>
    <property type="match status" value="1"/>
</dbReference>
<proteinExistence type="inferred from homology"/>
<keyword evidence="6" id="KW-0677">Repeat</keyword>
<evidence type="ECO:0000256" key="8">
    <source>
        <dbReference type="ARBA" id="ARBA00023268"/>
    </source>
</evidence>
<dbReference type="InterPro" id="IPR036736">
    <property type="entry name" value="ACP-like_sf"/>
</dbReference>
<dbReference type="STRING" id="1324314.BVG16_32035"/>
<dbReference type="GO" id="GO:0044550">
    <property type="term" value="P:secondary metabolite biosynthetic process"/>
    <property type="evidence" value="ECO:0007669"/>
    <property type="project" value="UniProtKB-ARBA"/>
</dbReference>
<evidence type="ECO:0000256" key="2">
    <source>
        <dbReference type="ARBA" id="ARBA00006432"/>
    </source>
</evidence>
<dbReference type="SUPFAM" id="SSF52777">
    <property type="entry name" value="CoA-dependent acyltransferases"/>
    <property type="match status" value="4"/>
</dbReference>
<dbReference type="SUPFAM" id="SSF47336">
    <property type="entry name" value="ACP-like"/>
    <property type="match status" value="1"/>
</dbReference>
<keyword evidence="3" id="KW-0596">Phosphopantetheine</keyword>
<evidence type="ECO:0000256" key="6">
    <source>
        <dbReference type="ARBA" id="ARBA00022737"/>
    </source>
</evidence>
<dbReference type="InterPro" id="IPR025110">
    <property type="entry name" value="AMP-bd_C"/>
</dbReference>